<dbReference type="KEGG" id="lem:LEN_2640"/>
<dbReference type="InterPro" id="IPR039426">
    <property type="entry name" value="TonB-dep_rcpt-like"/>
</dbReference>
<comment type="similarity">
    <text evidence="7">Belongs to the TonB-dependent receptor family.</text>
</comment>
<comment type="subcellular location">
    <subcellularLocation>
        <location evidence="1 7">Cell outer membrane</location>
        <topology evidence="1 7">Multi-pass membrane protein</topology>
    </subcellularLocation>
</comment>
<evidence type="ECO:0000256" key="3">
    <source>
        <dbReference type="ARBA" id="ARBA00022452"/>
    </source>
</evidence>
<dbReference type="Gene3D" id="2.40.170.20">
    <property type="entry name" value="TonB-dependent receptor, beta-barrel domain"/>
    <property type="match status" value="1"/>
</dbReference>
<keyword evidence="8" id="KW-0732">Signal</keyword>
<evidence type="ECO:0000256" key="5">
    <source>
        <dbReference type="ARBA" id="ARBA00023136"/>
    </source>
</evidence>
<feature type="chain" id="PRO_5043616872" evidence="8">
    <location>
        <begin position="20"/>
        <end position="851"/>
    </location>
</feature>
<dbReference type="InterPro" id="IPR036942">
    <property type="entry name" value="Beta-barrel_TonB_sf"/>
</dbReference>
<evidence type="ECO:0000256" key="7">
    <source>
        <dbReference type="PROSITE-ProRule" id="PRU01360"/>
    </source>
</evidence>
<organism evidence="9 10">
    <name type="scientific">Lysobacter enzymogenes</name>
    <dbReference type="NCBI Taxonomy" id="69"/>
    <lineage>
        <taxon>Bacteria</taxon>
        <taxon>Pseudomonadati</taxon>
        <taxon>Pseudomonadota</taxon>
        <taxon>Gammaproteobacteria</taxon>
        <taxon>Lysobacterales</taxon>
        <taxon>Lysobacteraceae</taxon>
        <taxon>Lysobacter</taxon>
    </lineage>
</organism>
<dbReference type="EMBL" id="AP014940">
    <property type="protein sequence ID" value="BAV98127.1"/>
    <property type="molecule type" value="Genomic_DNA"/>
</dbReference>
<proteinExistence type="inferred from homology"/>
<evidence type="ECO:0000256" key="1">
    <source>
        <dbReference type="ARBA" id="ARBA00004571"/>
    </source>
</evidence>
<keyword evidence="5 7" id="KW-0472">Membrane</keyword>
<keyword evidence="2 7" id="KW-0813">Transport</keyword>
<evidence type="ECO:0000313" key="9">
    <source>
        <dbReference type="EMBL" id="BAV98127.1"/>
    </source>
</evidence>
<sequence length="851" mass="95651">MNRLTLAIGLALSAGSLRAAETPQAPVAAVAPAAAPDAAAPAPSIYTYDPLKVIGQRLFPYQEGMSLDRRYIDEQIRGNGDIGTLLRINPSVQFDDTATTSRNMGEIRPADISINGGLYYQNAFALDGASFNNDTAPGGSTLAASIIDVPSHSQGIALDASQIGTLTVYDSNVPASYGGFSGGVVEAESRRARDAFSGSVVARMQRSVWNETHIVAPAVQNFEQSSTESLQPRYDKYQLRASLEGRTRNGLGLSGTVSRLRSVIPLRGYTAGRNSPTDENEKEQVRENTSASLRADWSDGDGLEISASVNYAPTDERYFIVNAKNGYYDLKQGGPVASARVNYQRGDWTWRNTLSYSDLDSSRRSQTDYWKSWARSSEMDWGVTTLSAEGSWGNIDQRNRNLGYKLVLEREPLRLGRGEHRLQFGLEYRDRNAEYHRLNDHYSYLTPAATLTCTAANGGVDRDGCSLAPVDATGSGVIKGRGQYFTRRNLYREGAFSVDNREWAVFAQDDLRLGRWSLRPGVRVDGDSLMGRTTVAPRLAASWDVFGDRDTLLTAGVNRYYGRNIFAYKLREGRERLQLEQRRGADLIWRDVRVSPADYRFDRLRVPYGDELALGWNQRWAGLDLSLKYVRRDNRDEVLRQTIVNTDDSGFYDTRVNRYDNRGRSRSQTYTASLAPAQPLRWGPAVTTAEAAFDYTDVRRNYTDYETVYSETFETWVRYQGKLMRTWELPATSFNRPWTARLATQTRWEAAGLLWSNFLRYRSGYRGKRTVGNESYQGEAIAVIEEVAYPATWTWDSAVEWTLRLPRDQQAYARVEAQNLTNRANLISSATTATTVYEPGRSYWLELGYRF</sequence>
<dbReference type="GeneID" id="83064485"/>
<dbReference type="GO" id="GO:0009279">
    <property type="term" value="C:cell outer membrane"/>
    <property type="evidence" value="ECO:0007669"/>
    <property type="project" value="UniProtKB-SubCell"/>
</dbReference>
<evidence type="ECO:0000313" key="10">
    <source>
        <dbReference type="Proteomes" id="UP000218824"/>
    </source>
</evidence>
<evidence type="ECO:0000256" key="8">
    <source>
        <dbReference type="SAM" id="SignalP"/>
    </source>
</evidence>
<accession>A0AAU9AUI9</accession>
<keyword evidence="3 7" id="KW-1134">Transmembrane beta strand</keyword>
<dbReference type="PROSITE" id="PS52016">
    <property type="entry name" value="TONB_DEPENDENT_REC_3"/>
    <property type="match status" value="1"/>
</dbReference>
<dbReference type="Proteomes" id="UP000218824">
    <property type="component" value="Chromosome"/>
</dbReference>
<evidence type="ECO:0000256" key="6">
    <source>
        <dbReference type="ARBA" id="ARBA00023237"/>
    </source>
</evidence>
<feature type="signal peptide" evidence="8">
    <location>
        <begin position="1"/>
        <end position="19"/>
    </location>
</feature>
<keyword evidence="4 7" id="KW-0812">Transmembrane</keyword>
<evidence type="ECO:0000256" key="4">
    <source>
        <dbReference type="ARBA" id="ARBA00022692"/>
    </source>
</evidence>
<keyword evidence="9" id="KW-0675">Receptor</keyword>
<evidence type="ECO:0000256" key="2">
    <source>
        <dbReference type="ARBA" id="ARBA00022448"/>
    </source>
</evidence>
<keyword evidence="6 7" id="KW-0998">Cell outer membrane</keyword>
<reference evidence="9 10" key="1">
    <citation type="journal article" date="2017" name="DNA Res.">
        <title>Complete genome sequence and expression profile of the commercial lytic enzyme producer Lysobacter enzymogenes M497-1.</title>
        <authorList>
            <person name="Takami H."/>
            <person name="Toyoda A."/>
            <person name="Uchiyama I."/>
            <person name="Itoh T."/>
            <person name="Takaki Y."/>
            <person name="Arai W."/>
            <person name="Nishi S."/>
            <person name="Kawai M."/>
            <person name="Shinya K."/>
            <person name="Ikeda H."/>
        </authorList>
    </citation>
    <scope>NUCLEOTIDE SEQUENCE [LARGE SCALE GENOMIC DNA]</scope>
    <source>
        <strain evidence="9 10">M497-1</strain>
    </source>
</reference>
<name>A0AAU9AUI9_LYSEN</name>
<dbReference type="SUPFAM" id="SSF56935">
    <property type="entry name" value="Porins"/>
    <property type="match status" value="1"/>
</dbReference>
<gene>
    <name evidence="9" type="ORF">LEN_2640</name>
</gene>
<dbReference type="AlphaFoldDB" id="A0AAU9AUI9"/>
<protein>
    <submittedName>
        <fullName evidence="9">TonB-dependent outer membrane receptor</fullName>
    </submittedName>
</protein>
<dbReference type="RefSeq" id="WP_096378655.1">
    <property type="nucleotide sequence ID" value="NZ_AP014940.1"/>
</dbReference>